<dbReference type="Proteomes" id="UP000199614">
    <property type="component" value="Unassembled WGS sequence"/>
</dbReference>
<name>A0A1I5B7H6_PSUAM</name>
<evidence type="ECO:0000313" key="1">
    <source>
        <dbReference type="EMBL" id="SFN70663.1"/>
    </source>
</evidence>
<evidence type="ECO:0000313" key="2">
    <source>
        <dbReference type="Proteomes" id="UP000199614"/>
    </source>
</evidence>
<organism evidence="1 2">
    <name type="scientific">Pseudonocardia ammonioxydans</name>
    <dbReference type="NCBI Taxonomy" id="260086"/>
    <lineage>
        <taxon>Bacteria</taxon>
        <taxon>Bacillati</taxon>
        <taxon>Actinomycetota</taxon>
        <taxon>Actinomycetes</taxon>
        <taxon>Pseudonocardiales</taxon>
        <taxon>Pseudonocardiaceae</taxon>
        <taxon>Pseudonocardia</taxon>
    </lineage>
</organism>
<gene>
    <name evidence="1" type="ORF">SAMN05216207_1019116</name>
</gene>
<accession>A0A1I5B7H6</accession>
<keyword evidence="2" id="KW-1185">Reference proteome</keyword>
<sequence>MPALSVSPIVAALDQVEVDLDEVIATAATEPAPAVMLSLVEALSQVPDPRKARGVRHDVLAVLLLG</sequence>
<proteinExistence type="predicted"/>
<dbReference type="EMBL" id="FOUY01000019">
    <property type="protein sequence ID" value="SFN70663.1"/>
    <property type="molecule type" value="Genomic_DNA"/>
</dbReference>
<reference evidence="1 2" key="1">
    <citation type="submission" date="2016-10" db="EMBL/GenBank/DDBJ databases">
        <authorList>
            <person name="de Groot N.N."/>
        </authorList>
    </citation>
    <scope>NUCLEOTIDE SEQUENCE [LARGE SCALE GENOMIC DNA]</scope>
    <source>
        <strain evidence="1 2">CGMCC 4.1877</strain>
    </source>
</reference>
<evidence type="ECO:0008006" key="3">
    <source>
        <dbReference type="Google" id="ProtNLM"/>
    </source>
</evidence>
<protein>
    <recommendedName>
        <fullName evidence="3">DDE_Tnp_1-associated</fullName>
    </recommendedName>
</protein>
<feature type="non-terminal residue" evidence="1">
    <location>
        <position position="66"/>
    </location>
</feature>
<dbReference type="AlphaFoldDB" id="A0A1I5B7H6"/>